<evidence type="ECO:0000256" key="1">
    <source>
        <dbReference type="SAM" id="MobiDB-lite"/>
    </source>
</evidence>
<organism evidence="2 3">
    <name type="scientific">Bambusicola thoracicus</name>
    <name type="common">Chinese bamboo-partridge</name>
    <name type="synonym">Perdix thoracica</name>
    <dbReference type="NCBI Taxonomy" id="9083"/>
    <lineage>
        <taxon>Eukaryota</taxon>
        <taxon>Metazoa</taxon>
        <taxon>Chordata</taxon>
        <taxon>Craniata</taxon>
        <taxon>Vertebrata</taxon>
        <taxon>Euteleostomi</taxon>
        <taxon>Archelosauria</taxon>
        <taxon>Archosauria</taxon>
        <taxon>Dinosauria</taxon>
        <taxon>Saurischia</taxon>
        <taxon>Theropoda</taxon>
        <taxon>Coelurosauria</taxon>
        <taxon>Aves</taxon>
        <taxon>Neognathae</taxon>
        <taxon>Galloanserae</taxon>
        <taxon>Galliformes</taxon>
        <taxon>Phasianidae</taxon>
        <taxon>Perdicinae</taxon>
        <taxon>Bambusicola</taxon>
    </lineage>
</organism>
<reference evidence="2 3" key="1">
    <citation type="submission" date="2018-01" db="EMBL/GenBank/DDBJ databases">
        <title>Comparison of the Chinese Bamboo Partridge and Red Junglefowl genome sequences highlights the importance of demography in genome evolution.</title>
        <authorList>
            <person name="Tiley G.P."/>
            <person name="Kimball R.T."/>
            <person name="Braun E.L."/>
            <person name="Burleigh J.G."/>
        </authorList>
    </citation>
    <scope>NUCLEOTIDE SEQUENCE [LARGE SCALE GENOMIC DNA]</scope>
    <source>
        <strain evidence="2">RTK389</strain>
        <tissue evidence="2">Blood</tissue>
    </source>
</reference>
<comment type="caution">
    <text evidence="2">The sequence shown here is derived from an EMBL/GenBank/DDBJ whole genome shotgun (WGS) entry which is preliminary data.</text>
</comment>
<protein>
    <submittedName>
        <fullName evidence="2">Uncharacterized protein</fullName>
    </submittedName>
</protein>
<sequence>MTTSGQREASRKDAESTVVGWDTGGSPHVLKDTSPTSEDMEQSQSSKDSSTYLCPSFGTFYCHALTTHCEGFPALRSNSLTSYSESFTVLSTKSTFPSLNAETRLTWCCLTKSLPLPAEQKGNADSAYSSMHTHKQSSNECTLSKCDISIFKMKNVSKAVAYGFTNKSLKTLPSSFSQGQQMQEVRLRILSPFSKGCNLLTRTLLIEKQEN</sequence>
<dbReference type="PANTHER" id="PTHR47166:SF1">
    <property type="entry name" value="ZINC FINGER PROTEIN 831"/>
    <property type="match status" value="1"/>
</dbReference>
<dbReference type="PANTHER" id="PTHR47166">
    <property type="entry name" value="ZINC FINGER PROTEIN 831"/>
    <property type="match status" value="1"/>
</dbReference>
<gene>
    <name evidence="2" type="ORF">CIB84_015913</name>
</gene>
<feature type="region of interest" description="Disordered" evidence="1">
    <location>
        <begin position="1"/>
        <end position="50"/>
    </location>
</feature>
<evidence type="ECO:0000313" key="3">
    <source>
        <dbReference type="Proteomes" id="UP000237246"/>
    </source>
</evidence>
<proteinExistence type="predicted"/>
<accession>A0A2P4S8A4</accession>
<feature type="compositionally biased region" description="Polar residues" evidence="1">
    <location>
        <begin position="33"/>
        <end position="50"/>
    </location>
</feature>
<dbReference type="Proteomes" id="UP000237246">
    <property type="component" value="Unassembled WGS sequence"/>
</dbReference>
<name>A0A2P4S8A4_BAMTH</name>
<dbReference type="OrthoDB" id="6077919at2759"/>
<dbReference type="EMBL" id="PPHD01084780">
    <property type="protein sequence ID" value="POI20341.1"/>
    <property type="molecule type" value="Genomic_DNA"/>
</dbReference>
<evidence type="ECO:0000313" key="2">
    <source>
        <dbReference type="EMBL" id="POI20341.1"/>
    </source>
</evidence>
<dbReference type="AlphaFoldDB" id="A0A2P4S8A4"/>
<keyword evidence="3" id="KW-1185">Reference proteome</keyword>